<evidence type="ECO:0000313" key="2">
    <source>
        <dbReference type="EMBL" id="EKC25024.1"/>
    </source>
</evidence>
<protein>
    <submittedName>
        <fullName evidence="2">Uncharacterized protein</fullName>
    </submittedName>
</protein>
<sequence>MKDESRDQEERSEDEADETETGDIDDGLPTNVNGVNKCMEYVRRFMEENGCDNFSDYYALLEQFEMIALKKKRQSRITEFIETIFRKNRSCTDM</sequence>
<evidence type="ECO:0000256" key="1">
    <source>
        <dbReference type="SAM" id="MobiDB-lite"/>
    </source>
</evidence>
<gene>
    <name evidence="2" type="ORF">CGI_10018249</name>
</gene>
<reference evidence="2" key="1">
    <citation type="journal article" date="2012" name="Nature">
        <title>The oyster genome reveals stress adaptation and complexity of shell formation.</title>
        <authorList>
            <person name="Zhang G."/>
            <person name="Fang X."/>
            <person name="Guo X."/>
            <person name="Li L."/>
            <person name="Luo R."/>
            <person name="Xu F."/>
            <person name="Yang P."/>
            <person name="Zhang L."/>
            <person name="Wang X."/>
            <person name="Qi H."/>
            <person name="Xiong Z."/>
            <person name="Que H."/>
            <person name="Xie Y."/>
            <person name="Holland P.W."/>
            <person name="Paps J."/>
            <person name="Zhu Y."/>
            <person name="Wu F."/>
            <person name="Chen Y."/>
            <person name="Wang J."/>
            <person name="Peng C."/>
            <person name="Meng J."/>
            <person name="Yang L."/>
            <person name="Liu J."/>
            <person name="Wen B."/>
            <person name="Zhang N."/>
            <person name="Huang Z."/>
            <person name="Zhu Q."/>
            <person name="Feng Y."/>
            <person name="Mount A."/>
            <person name="Hedgecock D."/>
            <person name="Xu Z."/>
            <person name="Liu Y."/>
            <person name="Domazet-Loso T."/>
            <person name="Du Y."/>
            <person name="Sun X."/>
            <person name="Zhang S."/>
            <person name="Liu B."/>
            <person name="Cheng P."/>
            <person name="Jiang X."/>
            <person name="Li J."/>
            <person name="Fan D."/>
            <person name="Wang W."/>
            <person name="Fu W."/>
            <person name="Wang T."/>
            <person name="Wang B."/>
            <person name="Zhang J."/>
            <person name="Peng Z."/>
            <person name="Li Y."/>
            <person name="Li N."/>
            <person name="Wang J."/>
            <person name="Chen M."/>
            <person name="He Y."/>
            <person name="Tan F."/>
            <person name="Song X."/>
            <person name="Zheng Q."/>
            <person name="Huang R."/>
            <person name="Yang H."/>
            <person name="Du X."/>
            <person name="Chen L."/>
            <person name="Yang M."/>
            <person name="Gaffney P.M."/>
            <person name="Wang S."/>
            <person name="Luo L."/>
            <person name="She Z."/>
            <person name="Ming Y."/>
            <person name="Huang W."/>
            <person name="Zhang S."/>
            <person name="Huang B."/>
            <person name="Zhang Y."/>
            <person name="Qu T."/>
            <person name="Ni P."/>
            <person name="Miao G."/>
            <person name="Wang J."/>
            <person name="Wang Q."/>
            <person name="Steinberg C.E."/>
            <person name="Wang H."/>
            <person name="Li N."/>
            <person name="Qian L."/>
            <person name="Zhang G."/>
            <person name="Li Y."/>
            <person name="Yang H."/>
            <person name="Liu X."/>
            <person name="Wang J."/>
            <person name="Yin Y."/>
            <person name="Wang J."/>
        </authorList>
    </citation>
    <scope>NUCLEOTIDE SEQUENCE [LARGE SCALE GENOMIC DNA]</scope>
    <source>
        <strain evidence="2">05x7-T-G4-1.051#20</strain>
    </source>
</reference>
<organism evidence="2">
    <name type="scientific">Magallana gigas</name>
    <name type="common">Pacific oyster</name>
    <name type="synonym">Crassostrea gigas</name>
    <dbReference type="NCBI Taxonomy" id="29159"/>
    <lineage>
        <taxon>Eukaryota</taxon>
        <taxon>Metazoa</taxon>
        <taxon>Spiralia</taxon>
        <taxon>Lophotrochozoa</taxon>
        <taxon>Mollusca</taxon>
        <taxon>Bivalvia</taxon>
        <taxon>Autobranchia</taxon>
        <taxon>Pteriomorphia</taxon>
        <taxon>Ostreida</taxon>
        <taxon>Ostreoidea</taxon>
        <taxon>Ostreidae</taxon>
        <taxon>Magallana</taxon>
    </lineage>
</organism>
<dbReference type="InParanoid" id="K1Q104"/>
<dbReference type="HOGENOM" id="CLU_2514863_0_0_1"/>
<feature type="region of interest" description="Disordered" evidence="1">
    <location>
        <begin position="1"/>
        <end position="30"/>
    </location>
</feature>
<dbReference type="AlphaFoldDB" id="K1Q104"/>
<feature type="compositionally biased region" description="Acidic residues" evidence="1">
    <location>
        <begin position="10"/>
        <end position="26"/>
    </location>
</feature>
<proteinExistence type="predicted"/>
<dbReference type="EMBL" id="JH818580">
    <property type="protein sequence ID" value="EKC25024.1"/>
    <property type="molecule type" value="Genomic_DNA"/>
</dbReference>
<name>K1Q104_MAGGI</name>
<accession>K1Q104</accession>